<name>A0A1T5P245_9BACT</name>
<sequence>MSNRSFRFNPVHLSRTYGVTYIIQSAGTEQAISYEITVSCSKRLPGNMFLFEINKGQVYINDQAPEKMIDKLAEQCGKVLYPLQVKVNEAGQFTGIANQLQIAAAWAAAKPTIQQYYTGDITDEIIAYMDLAVSSEPHIYQSLCRDWFMALYFADLYQPGSDIMKRELTAALPVMPYTTPVLFNVTQQPIQHNTASGSLVLQQKGNCSDPRSVEDISAEKEIPLSRQLHGIHTPIKGQVDISYKLYHTDYSINAITGECSLQLAPGQDKKVTFTIYHLREKDKTQAPAMSVLLPEKEPSGKKKSLFSYFFNRGEN</sequence>
<dbReference type="Proteomes" id="UP000190166">
    <property type="component" value="Unassembled WGS sequence"/>
</dbReference>
<dbReference type="RefSeq" id="WP_079470826.1">
    <property type="nucleotide sequence ID" value="NZ_FUZZ01000002.1"/>
</dbReference>
<keyword evidence="2" id="KW-1185">Reference proteome</keyword>
<dbReference type="EMBL" id="FUZZ01000002">
    <property type="protein sequence ID" value="SKD06800.1"/>
    <property type="molecule type" value="Genomic_DNA"/>
</dbReference>
<evidence type="ECO:0000313" key="1">
    <source>
        <dbReference type="EMBL" id="SKD06800.1"/>
    </source>
</evidence>
<accession>A0A1T5P245</accession>
<gene>
    <name evidence="1" type="ORF">SAMN05660461_3563</name>
</gene>
<reference evidence="1 2" key="1">
    <citation type="submission" date="2017-02" db="EMBL/GenBank/DDBJ databases">
        <authorList>
            <person name="Peterson S.W."/>
        </authorList>
    </citation>
    <scope>NUCLEOTIDE SEQUENCE [LARGE SCALE GENOMIC DNA]</scope>
    <source>
        <strain evidence="1 2">DSM 18108</strain>
    </source>
</reference>
<evidence type="ECO:0000313" key="2">
    <source>
        <dbReference type="Proteomes" id="UP000190166"/>
    </source>
</evidence>
<proteinExistence type="predicted"/>
<protein>
    <submittedName>
        <fullName evidence="1">Uncharacterized protein</fullName>
    </submittedName>
</protein>
<organism evidence="1 2">
    <name type="scientific">Chitinophaga ginsengisegetis</name>
    <dbReference type="NCBI Taxonomy" id="393003"/>
    <lineage>
        <taxon>Bacteria</taxon>
        <taxon>Pseudomonadati</taxon>
        <taxon>Bacteroidota</taxon>
        <taxon>Chitinophagia</taxon>
        <taxon>Chitinophagales</taxon>
        <taxon>Chitinophagaceae</taxon>
        <taxon>Chitinophaga</taxon>
    </lineage>
</organism>
<dbReference type="AlphaFoldDB" id="A0A1T5P245"/>
<dbReference type="STRING" id="393003.SAMN05660461_3563"/>